<keyword evidence="7" id="KW-1185">Reference proteome</keyword>
<dbReference type="PANTHER" id="PTHR31674">
    <property type="entry name" value="B3 DOMAIN-CONTAINING PROTEIN REM-LIKE 3-RELATED"/>
    <property type="match status" value="1"/>
</dbReference>
<dbReference type="InterPro" id="IPR015300">
    <property type="entry name" value="DNA-bd_pseudobarrel_sf"/>
</dbReference>
<keyword evidence="2" id="KW-0805">Transcription regulation</keyword>
<evidence type="ECO:0000256" key="2">
    <source>
        <dbReference type="ARBA" id="ARBA00023015"/>
    </source>
</evidence>
<evidence type="ECO:0000256" key="4">
    <source>
        <dbReference type="ARBA" id="ARBA00023163"/>
    </source>
</evidence>
<dbReference type="InterPro" id="IPR039218">
    <property type="entry name" value="REM_fam"/>
</dbReference>
<protein>
    <recommendedName>
        <fullName evidence="8">TF-B3 domain-containing protein</fullName>
    </recommendedName>
</protein>
<dbReference type="PANTHER" id="PTHR31674:SF62">
    <property type="entry name" value="B3 DOMAIN-CONTAINING PROTEIN REM14-RELATED"/>
    <property type="match status" value="1"/>
</dbReference>
<accession>A0A834H5K5</accession>
<evidence type="ECO:0000313" key="7">
    <source>
        <dbReference type="Proteomes" id="UP000626092"/>
    </source>
</evidence>
<evidence type="ECO:0008006" key="8">
    <source>
        <dbReference type="Google" id="ProtNLM"/>
    </source>
</evidence>
<dbReference type="AlphaFoldDB" id="A0A834H5K5"/>
<dbReference type="OrthoDB" id="1210957at2759"/>
<evidence type="ECO:0000256" key="5">
    <source>
        <dbReference type="ARBA" id="ARBA00023242"/>
    </source>
</evidence>
<comment type="caution">
    <text evidence="6">The sequence shown here is derived from an EMBL/GenBank/DDBJ whole genome shotgun (WGS) entry which is preliminary data.</text>
</comment>
<keyword evidence="4" id="KW-0804">Transcription</keyword>
<reference evidence="6" key="1">
    <citation type="submission" date="2019-11" db="EMBL/GenBank/DDBJ databases">
        <authorList>
            <person name="Liu Y."/>
            <person name="Hou J."/>
            <person name="Li T.-Q."/>
            <person name="Guan C.-H."/>
            <person name="Wu X."/>
            <person name="Wu H.-Z."/>
            <person name="Ling F."/>
            <person name="Zhang R."/>
            <person name="Shi X.-G."/>
            <person name="Ren J.-P."/>
            <person name="Chen E.-F."/>
            <person name="Sun J.-M."/>
        </authorList>
    </citation>
    <scope>NUCLEOTIDE SEQUENCE</scope>
    <source>
        <strain evidence="6">Adult_tree_wgs_1</strain>
        <tissue evidence="6">Leaves</tissue>
    </source>
</reference>
<keyword evidence="5" id="KW-0539">Nucleus</keyword>
<dbReference type="SUPFAM" id="SSF101936">
    <property type="entry name" value="DNA-binding pseudobarrel domain"/>
    <property type="match status" value="3"/>
</dbReference>
<gene>
    <name evidence="6" type="ORF">RHSIM_Rhsim04G0006700</name>
</gene>
<proteinExistence type="predicted"/>
<dbReference type="EMBL" id="WJXA01000004">
    <property type="protein sequence ID" value="KAF7146717.1"/>
    <property type="molecule type" value="Genomic_DNA"/>
</dbReference>
<organism evidence="6 7">
    <name type="scientific">Rhododendron simsii</name>
    <name type="common">Sims's rhododendron</name>
    <dbReference type="NCBI Taxonomy" id="118357"/>
    <lineage>
        <taxon>Eukaryota</taxon>
        <taxon>Viridiplantae</taxon>
        <taxon>Streptophyta</taxon>
        <taxon>Embryophyta</taxon>
        <taxon>Tracheophyta</taxon>
        <taxon>Spermatophyta</taxon>
        <taxon>Magnoliopsida</taxon>
        <taxon>eudicotyledons</taxon>
        <taxon>Gunneridae</taxon>
        <taxon>Pentapetalae</taxon>
        <taxon>asterids</taxon>
        <taxon>Ericales</taxon>
        <taxon>Ericaceae</taxon>
        <taxon>Ericoideae</taxon>
        <taxon>Rhodoreae</taxon>
        <taxon>Rhododendron</taxon>
    </lineage>
</organism>
<dbReference type="Gene3D" id="2.40.330.10">
    <property type="entry name" value="DNA-binding pseudobarrel domain"/>
    <property type="match status" value="2"/>
</dbReference>
<evidence type="ECO:0000256" key="1">
    <source>
        <dbReference type="ARBA" id="ARBA00004123"/>
    </source>
</evidence>
<dbReference type="GO" id="GO:0003677">
    <property type="term" value="F:DNA binding"/>
    <property type="evidence" value="ECO:0007669"/>
    <property type="project" value="UniProtKB-KW"/>
</dbReference>
<dbReference type="GO" id="GO:0005634">
    <property type="term" value="C:nucleus"/>
    <property type="evidence" value="ECO:0007669"/>
    <property type="project" value="UniProtKB-SubCell"/>
</dbReference>
<dbReference type="Proteomes" id="UP000626092">
    <property type="component" value="Unassembled WGS sequence"/>
</dbReference>
<sequence length="400" mass="46540">MYHAKFIMLFIPHLQQIPYAMNSYLLAPDEAVAMIHNGSRVWYVKIDNSRFTTGWMNLVHAHNIGKNYLLLFACVGHLEFDLFVFNENNDEIGYYDCTTIAPIQHSNAPNDWDSHKAFTRLTGGKYNHLFANSVLIYVGESGASDREEKAQRERDGNHPSWFLEIVDAANQDNMKLVMSHGFKQYISMPPETIAIINSGDRLWYVKIKDGNLTEGWDKIVHAYSIEDNFILLFGYVGHLQFDLFVFNAEGCEIKYQWSSTLPIHQLNAPIGWNAEIAMHNSNDCKTCYMKLTIANIHSPIYSSAKSLPLFYTYLQRLSLPQHFRELCDQHNRREFILISGSRRWTIEYADRFFTGVGWKSFVHAHDLSTYHTLVINPNVHIELNTMVFHPNNYERIYSWY</sequence>
<keyword evidence="3" id="KW-0238">DNA-binding</keyword>
<name>A0A834H5K5_RHOSS</name>
<evidence type="ECO:0000313" key="6">
    <source>
        <dbReference type="EMBL" id="KAF7146717.1"/>
    </source>
</evidence>
<evidence type="ECO:0000256" key="3">
    <source>
        <dbReference type="ARBA" id="ARBA00023125"/>
    </source>
</evidence>
<comment type="subcellular location">
    <subcellularLocation>
        <location evidence="1">Nucleus</location>
    </subcellularLocation>
</comment>